<dbReference type="EMBL" id="JAULSX010000005">
    <property type="protein sequence ID" value="KAK3490530.1"/>
    <property type="molecule type" value="Genomic_DNA"/>
</dbReference>
<organism evidence="2 3">
    <name type="scientific">Neurospora hispaniola</name>
    <dbReference type="NCBI Taxonomy" id="588809"/>
    <lineage>
        <taxon>Eukaryota</taxon>
        <taxon>Fungi</taxon>
        <taxon>Dikarya</taxon>
        <taxon>Ascomycota</taxon>
        <taxon>Pezizomycotina</taxon>
        <taxon>Sordariomycetes</taxon>
        <taxon>Sordariomycetidae</taxon>
        <taxon>Sordariales</taxon>
        <taxon>Sordariaceae</taxon>
        <taxon>Neurospora</taxon>
    </lineage>
</organism>
<comment type="caution">
    <text evidence="2">The sequence shown here is derived from an EMBL/GenBank/DDBJ whole genome shotgun (WGS) entry which is preliminary data.</text>
</comment>
<dbReference type="AlphaFoldDB" id="A0AAJ0MQC0"/>
<dbReference type="GeneID" id="87876613"/>
<dbReference type="RefSeq" id="XP_062691713.1">
    <property type="nucleotide sequence ID" value="XM_062838991.1"/>
</dbReference>
<evidence type="ECO:0000313" key="3">
    <source>
        <dbReference type="Proteomes" id="UP001285908"/>
    </source>
</evidence>
<sequence>MPMSRAPSLQKSHGLNKPMPPRLLLYTGESPPTIMVTVRPLVRQLGPSPAIWPDRPVTALPIHVAIPNLIELLEEFGVGQVPILPSYHDSPRILALASSKHNSTLSRVMIKSEDCTAALGTLLADNRRQTGGLYNDNDNSDYDDKSRRQLLLAEAYPITMSQLFCCSGAIALLFPVGYSPTTTSASALCWDSLPNKFAKLVNQTCISFPFRAPNVQHDKEQLPAHVPLQLVKLFEITHSTQYSYSPCVSPVYLAFATTALHQIFFSNPLFSRMLAASCHSIHHTHRTRQRVVVRIPLAKIRVIAADIQSMHSKQAFKIREIRKRSTQG</sequence>
<accession>A0AAJ0MQC0</accession>
<dbReference type="Proteomes" id="UP001285908">
    <property type="component" value="Unassembled WGS sequence"/>
</dbReference>
<feature type="region of interest" description="Disordered" evidence="1">
    <location>
        <begin position="1"/>
        <end position="22"/>
    </location>
</feature>
<evidence type="ECO:0000256" key="1">
    <source>
        <dbReference type="SAM" id="MobiDB-lite"/>
    </source>
</evidence>
<name>A0AAJ0MQC0_9PEZI</name>
<reference evidence="2 3" key="1">
    <citation type="journal article" date="2023" name="Mol. Phylogenet. Evol.">
        <title>Genome-scale phylogeny and comparative genomics of the fungal order Sordariales.</title>
        <authorList>
            <person name="Hensen N."/>
            <person name="Bonometti L."/>
            <person name="Westerberg I."/>
            <person name="Brannstrom I.O."/>
            <person name="Guillou S."/>
            <person name="Cros-Aarteil S."/>
            <person name="Calhoun S."/>
            <person name="Haridas S."/>
            <person name="Kuo A."/>
            <person name="Mondo S."/>
            <person name="Pangilinan J."/>
            <person name="Riley R."/>
            <person name="LaButti K."/>
            <person name="Andreopoulos B."/>
            <person name="Lipzen A."/>
            <person name="Chen C."/>
            <person name="Yan M."/>
            <person name="Daum C."/>
            <person name="Ng V."/>
            <person name="Clum A."/>
            <person name="Steindorff A."/>
            <person name="Ohm R.A."/>
            <person name="Martin F."/>
            <person name="Silar P."/>
            <person name="Natvig D.O."/>
            <person name="Lalanne C."/>
            <person name="Gautier V."/>
            <person name="Ament-Velasquez S.L."/>
            <person name="Kruys A."/>
            <person name="Hutchinson M.I."/>
            <person name="Powell A.J."/>
            <person name="Barry K."/>
            <person name="Miller A.N."/>
            <person name="Grigoriev I.V."/>
            <person name="Debuchy R."/>
            <person name="Gladieux P."/>
            <person name="Hiltunen Thoren M."/>
            <person name="Johannesson H."/>
        </authorList>
    </citation>
    <scope>NUCLEOTIDE SEQUENCE [LARGE SCALE GENOMIC DNA]</scope>
    <source>
        <strain evidence="2 3">FGSC 10403</strain>
    </source>
</reference>
<keyword evidence="3" id="KW-1185">Reference proteome</keyword>
<protein>
    <submittedName>
        <fullName evidence="2">Uncharacterized protein</fullName>
    </submittedName>
</protein>
<evidence type="ECO:0000313" key="2">
    <source>
        <dbReference type="EMBL" id="KAK3490530.1"/>
    </source>
</evidence>
<gene>
    <name evidence="2" type="ORF">B0T23DRAFT_405371</name>
</gene>
<proteinExistence type="predicted"/>